<feature type="region of interest" description="Disordered" evidence="1">
    <location>
        <begin position="107"/>
        <end position="126"/>
    </location>
</feature>
<reference evidence="2 3" key="1">
    <citation type="submission" date="2010-10" db="EMBL/GenBank/DDBJ databases">
        <title>Complete sequence of Frankia sp. EuI1c.</title>
        <authorList>
            <consortium name="US DOE Joint Genome Institute"/>
            <person name="Lucas S."/>
            <person name="Copeland A."/>
            <person name="Lapidus A."/>
            <person name="Cheng J.-F."/>
            <person name="Bruce D."/>
            <person name="Goodwin L."/>
            <person name="Pitluck S."/>
            <person name="Chertkov O."/>
            <person name="Detter J.C."/>
            <person name="Han C."/>
            <person name="Tapia R."/>
            <person name="Land M."/>
            <person name="Hauser L."/>
            <person name="Jeffries C."/>
            <person name="Kyrpides N."/>
            <person name="Ivanova N."/>
            <person name="Mikhailova N."/>
            <person name="Beauchemin N."/>
            <person name="Sen A."/>
            <person name="Sur S.A."/>
            <person name="Gtari M."/>
            <person name="Wall L."/>
            <person name="Tisa L."/>
            <person name="Woyke T."/>
        </authorList>
    </citation>
    <scope>NUCLEOTIDE SEQUENCE [LARGE SCALE GENOMIC DNA]</scope>
    <source>
        <strain evidence="3">DSM 45817 / CECT 9037 / EuI1c</strain>
    </source>
</reference>
<dbReference type="InParanoid" id="E3IXH4"/>
<dbReference type="Proteomes" id="UP000002484">
    <property type="component" value="Chromosome"/>
</dbReference>
<dbReference type="KEGG" id="fri:FraEuI1c_0918"/>
<dbReference type="AlphaFoldDB" id="E3IXH4"/>
<feature type="region of interest" description="Disordered" evidence="1">
    <location>
        <begin position="1"/>
        <end position="75"/>
    </location>
</feature>
<dbReference type="EMBL" id="CP002299">
    <property type="protein sequence ID" value="ADP78991.1"/>
    <property type="molecule type" value="Genomic_DNA"/>
</dbReference>
<dbReference type="HOGENOM" id="CLU_1978269_0_0_11"/>
<evidence type="ECO:0000256" key="1">
    <source>
        <dbReference type="SAM" id="MobiDB-lite"/>
    </source>
</evidence>
<feature type="compositionally biased region" description="Basic and acidic residues" evidence="1">
    <location>
        <begin position="15"/>
        <end position="24"/>
    </location>
</feature>
<gene>
    <name evidence="2" type="ordered locus">FraEuI1c_0918</name>
</gene>
<protein>
    <submittedName>
        <fullName evidence="2">Uncharacterized protein</fullName>
    </submittedName>
</protein>
<proteinExistence type="predicted"/>
<dbReference type="RefSeq" id="WP_013422112.1">
    <property type="nucleotide sequence ID" value="NC_014666.1"/>
</dbReference>
<evidence type="ECO:0000313" key="3">
    <source>
        <dbReference type="Proteomes" id="UP000002484"/>
    </source>
</evidence>
<keyword evidence="3" id="KW-1185">Reference proteome</keyword>
<feature type="compositionally biased region" description="Low complexity" evidence="1">
    <location>
        <begin position="28"/>
        <end position="43"/>
    </location>
</feature>
<accession>E3IXH4</accession>
<sequence length="126" mass="12690">MTAPGAPAGGGPRITRPDDDHSGRIDQAAATGSGPAGAGPEASVGERPDGPDARVLPLRPRSRGRAGGSARGWVFHGEVETITGPEADRIRAELADVLRDLLLWAAGHDDGGTAQDGGPVQEGEAA</sequence>
<evidence type="ECO:0000313" key="2">
    <source>
        <dbReference type="EMBL" id="ADP78991.1"/>
    </source>
</evidence>
<dbReference type="STRING" id="298654.FraEuI1c_0918"/>
<name>E3IXH4_PSEI1</name>
<organism evidence="2 3">
    <name type="scientific">Pseudofrankia inefficax (strain DSM 45817 / CECT 9037 / DDB 130130 / EuI1c)</name>
    <name type="common">Frankia inefficax</name>
    <dbReference type="NCBI Taxonomy" id="298654"/>
    <lineage>
        <taxon>Bacteria</taxon>
        <taxon>Bacillati</taxon>
        <taxon>Actinomycetota</taxon>
        <taxon>Actinomycetes</taxon>
        <taxon>Frankiales</taxon>
        <taxon>Frankiaceae</taxon>
        <taxon>Pseudofrankia</taxon>
    </lineage>
</organism>
<dbReference type="OrthoDB" id="4563655at2"/>